<gene>
    <name evidence="4" type="ORF">GBAR_LOCUS7446</name>
</gene>
<dbReference type="Proteomes" id="UP001174909">
    <property type="component" value="Unassembled WGS sequence"/>
</dbReference>
<evidence type="ECO:0000259" key="3">
    <source>
        <dbReference type="Pfam" id="PF13649"/>
    </source>
</evidence>
<dbReference type="EMBL" id="CASHTH010001108">
    <property type="protein sequence ID" value="CAI8011556.1"/>
    <property type="molecule type" value="Genomic_DNA"/>
</dbReference>
<dbReference type="CDD" id="cd02440">
    <property type="entry name" value="AdoMet_MTases"/>
    <property type="match status" value="1"/>
</dbReference>
<feature type="domain" description="Methyltransferase" evidence="3">
    <location>
        <begin position="46"/>
        <end position="141"/>
    </location>
</feature>
<keyword evidence="5" id="KW-1185">Reference proteome</keyword>
<keyword evidence="1 4" id="KW-0489">Methyltransferase</keyword>
<name>A0AA35RJR7_GEOBA</name>
<evidence type="ECO:0000313" key="5">
    <source>
        <dbReference type="Proteomes" id="UP001174909"/>
    </source>
</evidence>
<sequence>MRTHLTPPYEKFAYAYDRIMTNVNYTRWTHYIESLFEKYDCKPRTVLDLACGTCALTIELALKGYEMTGVERAVGMLDIAKEKAAAHDVNIELHYGDMREFQLNQRFDAILCTYDSINYAYDETELSNVFQCVAEHLEPDGLFIFDVTTERNIVEHFHNKTFASNHDDYTYIWKNNYLHDSKMCQTVLTFFIREGDLFRRYEEVHQQRIFEVSTVNDLLKGSGYKPMSAYDMYTFNRWNRYSDRINFTARLL</sequence>
<proteinExistence type="predicted"/>
<reference evidence="4" key="1">
    <citation type="submission" date="2023-03" db="EMBL/GenBank/DDBJ databases">
        <authorList>
            <person name="Steffen K."/>
            <person name="Cardenas P."/>
        </authorList>
    </citation>
    <scope>NUCLEOTIDE SEQUENCE</scope>
</reference>
<dbReference type="Pfam" id="PF13649">
    <property type="entry name" value="Methyltransf_25"/>
    <property type="match status" value="1"/>
</dbReference>
<dbReference type="Gene3D" id="3.40.50.150">
    <property type="entry name" value="Vaccinia Virus protein VP39"/>
    <property type="match status" value="1"/>
</dbReference>
<evidence type="ECO:0000256" key="2">
    <source>
        <dbReference type="ARBA" id="ARBA00022679"/>
    </source>
</evidence>
<keyword evidence="2" id="KW-0808">Transferase</keyword>
<protein>
    <submittedName>
        <fullName evidence="4">Methyltransferase YqeM</fullName>
    </submittedName>
</protein>
<dbReference type="SUPFAM" id="SSF53335">
    <property type="entry name" value="S-adenosyl-L-methionine-dependent methyltransferases"/>
    <property type="match status" value="1"/>
</dbReference>
<dbReference type="GO" id="GO:0032259">
    <property type="term" value="P:methylation"/>
    <property type="evidence" value="ECO:0007669"/>
    <property type="project" value="UniProtKB-KW"/>
</dbReference>
<evidence type="ECO:0000256" key="1">
    <source>
        <dbReference type="ARBA" id="ARBA00022603"/>
    </source>
</evidence>
<dbReference type="GO" id="GO:0008168">
    <property type="term" value="F:methyltransferase activity"/>
    <property type="evidence" value="ECO:0007669"/>
    <property type="project" value="UniProtKB-KW"/>
</dbReference>
<dbReference type="PANTHER" id="PTHR43861:SF1">
    <property type="entry name" value="TRANS-ACONITATE 2-METHYLTRANSFERASE"/>
    <property type="match status" value="1"/>
</dbReference>
<evidence type="ECO:0000313" key="4">
    <source>
        <dbReference type="EMBL" id="CAI8011556.1"/>
    </source>
</evidence>
<accession>A0AA35RJR7</accession>
<comment type="caution">
    <text evidence="4">The sequence shown here is derived from an EMBL/GenBank/DDBJ whole genome shotgun (WGS) entry which is preliminary data.</text>
</comment>
<dbReference type="Gene3D" id="2.20.25.110">
    <property type="entry name" value="S-adenosyl-L-methionine-dependent methyltransferases"/>
    <property type="match status" value="1"/>
</dbReference>
<dbReference type="AlphaFoldDB" id="A0AA35RJR7"/>
<organism evidence="4 5">
    <name type="scientific">Geodia barretti</name>
    <name type="common">Barrett's horny sponge</name>
    <dbReference type="NCBI Taxonomy" id="519541"/>
    <lineage>
        <taxon>Eukaryota</taxon>
        <taxon>Metazoa</taxon>
        <taxon>Porifera</taxon>
        <taxon>Demospongiae</taxon>
        <taxon>Heteroscleromorpha</taxon>
        <taxon>Tetractinellida</taxon>
        <taxon>Astrophorina</taxon>
        <taxon>Geodiidae</taxon>
        <taxon>Geodia</taxon>
    </lineage>
</organism>
<dbReference type="InterPro" id="IPR041698">
    <property type="entry name" value="Methyltransf_25"/>
</dbReference>
<dbReference type="PANTHER" id="PTHR43861">
    <property type="entry name" value="TRANS-ACONITATE 2-METHYLTRANSFERASE-RELATED"/>
    <property type="match status" value="1"/>
</dbReference>
<dbReference type="InterPro" id="IPR029063">
    <property type="entry name" value="SAM-dependent_MTases_sf"/>
</dbReference>